<evidence type="ECO:0000313" key="3">
    <source>
        <dbReference type="Proteomes" id="UP000016935"/>
    </source>
</evidence>
<feature type="compositionally biased region" description="Polar residues" evidence="1">
    <location>
        <begin position="340"/>
        <end position="354"/>
    </location>
</feature>
<reference evidence="2 3" key="1">
    <citation type="journal article" date="2012" name="PLoS Pathog.">
        <title>Diverse lifestyles and strategies of plant pathogenesis encoded in the genomes of eighteen Dothideomycetes fungi.</title>
        <authorList>
            <person name="Ohm R.A."/>
            <person name="Feau N."/>
            <person name="Henrissat B."/>
            <person name="Schoch C.L."/>
            <person name="Horwitz B.A."/>
            <person name="Barry K.W."/>
            <person name="Condon B.J."/>
            <person name="Copeland A.C."/>
            <person name="Dhillon B."/>
            <person name="Glaser F."/>
            <person name="Hesse C.N."/>
            <person name="Kosti I."/>
            <person name="LaButti K."/>
            <person name="Lindquist E.A."/>
            <person name="Lucas S."/>
            <person name="Salamov A.A."/>
            <person name="Bradshaw R.E."/>
            <person name="Ciuffetti L."/>
            <person name="Hamelin R.C."/>
            <person name="Kema G.H.J."/>
            <person name="Lawrence C."/>
            <person name="Scott J.A."/>
            <person name="Spatafora J.W."/>
            <person name="Turgeon B.G."/>
            <person name="de Wit P.J.G.M."/>
            <person name="Zhong S."/>
            <person name="Goodwin S.B."/>
            <person name="Grigoriev I.V."/>
        </authorList>
    </citation>
    <scope>NUCLEOTIDE SEQUENCE [LARGE SCALE GENOMIC DNA]</scope>
    <source>
        <strain evidence="3">28A</strain>
    </source>
</reference>
<name>R0IYE3_EXST2</name>
<feature type="region of interest" description="Disordered" evidence="1">
    <location>
        <begin position="42"/>
        <end position="111"/>
    </location>
</feature>
<feature type="compositionally biased region" description="Low complexity" evidence="1">
    <location>
        <begin position="398"/>
        <end position="409"/>
    </location>
</feature>
<feature type="compositionally biased region" description="Basic and acidic residues" evidence="1">
    <location>
        <begin position="558"/>
        <end position="569"/>
    </location>
</feature>
<feature type="region of interest" description="Disordered" evidence="1">
    <location>
        <begin position="137"/>
        <end position="592"/>
    </location>
</feature>
<dbReference type="eggNOG" id="ENOG502S5IX">
    <property type="taxonomic scope" value="Eukaryota"/>
</dbReference>
<sequence>MSSGNPFRASQAFAQPAPGPHASFVNMTADVRVSEARWGDSDHVLDDAATPPPRTKKSVRIVSPTTTIPPPQPDLDDASATLNELQARRASQPPPASPPPPVTPAAFATHPLTAGDANAHVIGKDAMAMADALPATRASFGAPSPRSMPANPFAKTLASLEPHEREAGPDERAHAQRLAAGNNNNNSNTNRASLDVESFKNLLMTGRPTPRASGPSAQPGSAPHSASSAQFESSSSTDASSISRQSISELPQETLADSSRTSDDTAGDDDDEHMGLAVEAKKGKKKPPPAPKPRHGKPVAPRQPQVVSFDDFEATEPAPTPGIRRTDSSDAYKPLPPTPSAHQQQPPTQGASPDFTPPQSRPLSLRLDDVPRPSSEQARPKKAPPPVPLARRQSQLKSTSLESRQRSSSNLTISSQHSVDPPQTPTSISHDPMSSAKSPPPPPPSRYGARLANLANSSANSSSTELALSSSSIRAPRSLPDPPSHRLSMLELDGSSSPASSMHRTSSVSSSRNMARNVSGGSTGSQMPPPPPPRRRQSNRSSLDQPRPLPNSLSSPTESRRTSTEYRRASHEHRRTSITSETSSLHRSYAKPEHEHALYSPADENERILELQVPHAPTTAVNHAASTTDTDSTVVDSNTTATNAIAAAASTNSSSILDDMERFQREIEELRVRYKHVA</sequence>
<organism evidence="2 3">
    <name type="scientific">Exserohilum turcicum (strain 28A)</name>
    <name type="common">Northern leaf blight fungus</name>
    <name type="synonym">Setosphaeria turcica</name>
    <dbReference type="NCBI Taxonomy" id="671987"/>
    <lineage>
        <taxon>Eukaryota</taxon>
        <taxon>Fungi</taxon>
        <taxon>Dikarya</taxon>
        <taxon>Ascomycota</taxon>
        <taxon>Pezizomycotina</taxon>
        <taxon>Dothideomycetes</taxon>
        <taxon>Pleosporomycetidae</taxon>
        <taxon>Pleosporales</taxon>
        <taxon>Pleosporineae</taxon>
        <taxon>Pleosporaceae</taxon>
        <taxon>Exserohilum</taxon>
    </lineage>
</organism>
<dbReference type="GeneID" id="19396877"/>
<feature type="region of interest" description="Disordered" evidence="1">
    <location>
        <begin position="1"/>
        <end position="23"/>
    </location>
</feature>
<feature type="compositionally biased region" description="Pro residues" evidence="1">
    <location>
        <begin position="92"/>
        <end position="103"/>
    </location>
</feature>
<dbReference type="EMBL" id="KB908504">
    <property type="protein sequence ID" value="EOA89566.1"/>
    <property type="molecule type" value="Genomic_DNA"/>
</dbReference>
<dbReference type="STRING" id="671987.R0IYE3"/>
<keyword evidence="3" id="KW-1185">Reference proteome</keyword>
<evidence type="ECO:0000256" key="1">
    <source>
        <dbReference type="SAM" id="MobiDB-lite"/>
    </source>
</evidence>
<feature type="compositionally biased region" description="Low complexity" evidence="1">
    <location>
        <begin position="225"/>
        <end position="248"/>
    </location>
</feature>
<feature type="compositionally biased region" description="Low complexity" evidence="1">
    <location>
        <begin position="451"/>
        <end position="472"/>
    </location>
</feature>
<evidence type="ECO:0000313" key="2">
    <source>
        <dbReference type="EMBL" id="EOA89566.1"/>
    </source>
</evidence>
<accession>R0IYE3</accession>
<dbReference type="OrthoDB" id="428854at2759"/>
<protein>
    <submittedName>
        <fullName evidence="2">Uncharacterized protein</fullName>
    </submittedName>
</protein>
<feature type="compositionally biased region" description="Polar residues" evidence="1">
    <location>
        <begin position="577"/>
        <end position="586"/>
    </location>
</feature>
<dbReference type="Proteomes" id="UP000016935">
    <property type="component" value="Unassembled WGS sequence"/>
</dbReference>
<dbReference type="RefSeq" id="XP_008022553.1">
    <property type="nucleotide sequence ID" value="XM_008024362.1"/>
</dbReference>
<feature type="compositionally biased region" description="Low complexity" evidence="1">
    <location>
        <begin position="499"/>
        <end position="519"/>
    </location>
</feature>
<reference evidence="2 3" key="2">
    <citation type="journal article" date="2013" name="PLoS Genet.">
        <title>Comparative genome structure, secondary metabolite, and effector coding capacity across Cochliobolus pathogens.</title>
        <authorList>
            <person name="Condon B.J."/>
            <person name="Leng Y."/>
            <person name="Wu D."/>
            <person name="Bushley K.E."/>
            <person name="Ohm R.A."/>
            <person name="Otillar R."/>
            <person name="Martin J."/>
            <person name="Schackwitz W."/>
            <person name="Grimwood J."/>
            <person name="MohdZainudin N."/>
            <person name="Xue C."/>
            <person name="Wang R."/>
            <person name="Manning V.A."/>
            <person name="Dhillon B."/>
            <person name="Tu Z.J."/>
            <person name="Steffenson B.J."/>
            <person name="Salamov A."/>
            <person name="Sun H."/>
            <person name="Lowry S."/>
            <person name="LaButti K."/>
            <person name="Han J."/>
            <person name="Copeland A."/>
            <person name="Lindquist E."/>
            <person name="Barry K."/>
            <person name="Schmutz J."/>
            <person name="Baker S.E."/>
            <person name="Ciuffetti L.M."/>
            <person name="Grigoriev I.V."/>
            <person name="Zhong S."/>
            <person name="Turgeon B.G."/>
        </authorList>
    </citation>
    <scope>NUCLEOTIDE SEQUENCE [LARGE SCALE GENOMIC DNA]</scope>
    <source>
        <strain evidence="3">28A</strain>
    </source>
</reference>
<gene>
    <name evidence="2" type="ORF">SETTUDRAFT_146580</name>
</gene>
<feature type="compositionally biased region" description="Basic and acidic residues" evidence="1">
    <location>
        <begin position="161"/>
        <end position="174"/>
    </location>
</feature>
<dbReference type="AlphaFoldDB" id="R0IYE3"/>
<feature type="compositionally biased region" description="Basic residues" evidence="1">
    <location>
        <begin position="282"/>
        <end position="297"/>
    </location>
</feature>
<proteinExistence type="predicted"/>
<dbReference type="HOGENOM" id="CLU_446194_0_0_1"/>